<keyword evidence="2" id="KW-1185">Reference proteome</keyword>
<evidence type="ECO:0000313" key="1">
    <source>
        <dbReference type="EMBL" id="KAJ8674649.1"/>
    </source>
</evidence>
<protein>
    <submittedName>
        <fullName evidence="1">Uncharacterized protein</fullName>
    </submittedName>
</protein>
<comment type="caution">
    <text evidence="1">The sequence shown here is derived from an EMBL/GenBank/DDBJ whole genome shotgun (WGS) entry which is preliminary data.</text>
</comment>
<organism evidence="1 2">
    <name type="scientific">Eretmocerus hayati</name>
    <dbReference type="NCBI Taxonomy" id="131215"/>
    <lineage>
        <taxon>Eukaryota</taxon>
        <taxon>Metazoa</taxon>
        <taxon>Ecdysozoa</taxon>
        <taxon>Arthropoda</taxon>
        <taxon>Hexapoda</taxon>
        <taxon>Insecta</taxon>
        <taxon>Pterygota</taxon>
        <taxon>Neoptera</taxon>
        <taxon>Endopterygota</taxon>
        <taxon>Hymenoptera</taxon>
        <taxon>Apocrita</taxon>
        <taxon>Proctotrupomorpha</taxon>
        <taxon>Chalcidoidea</taxon>
        <taxon>Aphelinidae</taxon>
        <taxon>Aphelininae</taxon>
        <taxon>Eretmocerus</taxon>
    </lineage>
</organism>
<dbReference type="EMBL" id="CM056742">
    <property type="protein sequence ID" value="KAJ8674649.1"/>
    <property type="molecule type" value="Genomic_DNA"/>
</dbReference>
<reference evidence="1" key="1">
    <citation type="submission" date="2023-04" db="EMBL/GenBank/DDBJ databases">
        <title>A chromosome-level genome assembly of the parasitoid wasp Eretmocerus hayati.</title>
        <authorList>
            <person name="Zhong Y."/>
            <person name="Liu S."/>
            <person name="Liu Y."/>
        </authorList>
    </citation>
    <scope>NUCLEOTIDE SEQUENCE</scope>
    <source>
        <strain evidence="1">ZJU_SS_LIU_2023</strain>
    </source>
</reference>
<gene>
    <name evidence="1" type="ORF">QAD02_010435</name>
</gene>
<accession>A0ACC2NTT8</accession>
<proteinExistence type="predicted"/>
<sequence length="923" mass="100900">MTKRKAKESKSSSVEATRKKESDVWMRSSSGATFWNVDSWSLKKRQPGETRLSPIFTRWSRKWCMNLDYDAPGEPLKLSLQLLTRPPTPFKVRVRYGFSNWKNLDADPAMSMTAPYDHLFDENHDEEIAVCKHTIWENFDCISCEISTMKNPDAVLNCSPENAPPPSKKPRLSLDPQTLSQSSLKPCSVNLQGNGTLSSPHSLKENHEDPFKHDHENVSQSSSLVLPRKIFASQIYGKIFSRISDQAPPTDDIDSVSPAEIIQSGTSTTRVTVPSTIVPTKPQSSSLKKHVLKTKENMGIGSVTPAKMIHSETIITGATVPNTTKQAARPRSSLPKKHALKTKRLANRNIDDLASPTRIIQSTTSNTEVTVPSCRITPAKFLSSSLKKHVPKITGNIAVIDLVSPTKVQKTRSAVGTDTVPAKTKISRSEDSQVAAIEYSSNISSAIDLVTPAKKRILTAPKKTTSESSSTQEDRHETPENIVVDVVSIAAEPTAITSKETKSEQSSTQEERQKTAKNIVVDVVPVAANPTATSSNEITSELTSTQEERQETEENIVVDVVSIAAEPTASTSKETKSELSSTKEERQKTAKNIVVDVVLVAANPTATSSNETPSELTSTLEEKQETEDNIVVDVVSIAAEPTASTSKETKSELSSTQQERQKTAKNIVVDVVSIAAELTASTSRWTTSELTSTQEERQKTEENIVVDVVSIPAELTASTSKWTTSELTSTHEERQETEENIVVDVVSQASKQTASGPVEIAPETPQATTGLSSSEINILDDLNRLLLPYMREDADSGPSLASKKATSTIEVSVAMEEALKSLYTKANFTLDEKVPLVSHSTKLVNTHVIKQPVGTIMVCMKVSMIAQPSSYTIIIQGLDNVHIPNAVKEKIRKKVEKLYLEILAPLRGLGPFKLWAVIPPELQ</sequence>
<dbReference type="Proteomes" id="UP001239111">
    <property type="component" value="Chromosome 2"/>
</dbReference>
<name>A0ACC2NTT8_9HYME</name>
<evidence type="ECO:0000313" key="2">
    <source>
        <dbReference type="Proteomes" id="UP001239111"/>
    </source>
</evidence>